<protein>
    <submittedName>
        <fullName evidence="9">Uncharacterized protein</fullName>
    </submittedName>
</protein>
<dbReference type="PANTHER" id="PTHR47999:SF59">
    <property type="entry name" value="TRANSCRIPTION FACTOR WER-LIKE"/>
    <property type="match status" value="1"/>
</dbReference>
<name>A0ABD1LEC4_9FABA</name>
<dbReference type="GO" id="GO:0003677">
    <property type="term" value="F:DNA binding"/>
    <property type="evidence" value="ECO:0007669"/>
    <property type="project" value="UniProtKB-KW"/>
</dbReference>
<dbReference type="FunFam" id="1.10.10.60:FF:000353">
    <property type="entry name" value="Transcription factor WER"/>
    <property type="match status" value="1"/>
</dbReference>
<dbReference type="Pfam" id="PF00249">
    <property type="entry name" value="Myb_DNA-binding"/>
    <property type="match status" value="2"/>
</dbReference>
<evidence type="ECO:0000259" key="7">
    <source>
        <dbReference type="PROSITE" id="PS50090"/>
    </source>
</evidence>
<dbReference type="PANTHER" id="PTHR47999">
    <property type="entry name" value="TRANSCRIPTION FACTOR MYB8-RELATED-RELATED"/>
    <property type="match status" value="1"/>
</dbReference>
<sequence>MEGYGHASKKGFWTAQEDKVLSDYVKKHGTGKWNRIPKVTGLKRSGKSCRLRWMNYLSPKVKRGDFSEEEVDLVIRLHNLLGNRWSLIAGRIPGRTDNQVKNFWNTHLSKKLGIKKKKKSKVSISPESLPIVEPTGTGQYSIGEGEKLAHKTESLSTGDLTDFASIMHEGIMSDDFESAFSFANSSVFDLCTPYFTDQECFFGLSFN</sequence>
<evidence type="ECO:0000256" key="5">
    <source>
        <dbReference type="ARBA" id="ARBA00023163"/>
    </source>
</evidence>
<evidence type="ECO:0000313" key="9">
    <source>
        <dbReference type="EMBL" id="KAL2321842.1"/>
    </source>
</evidence>
<feature type="domain" description="HTH myb-type" evidence="8">
    <location>
        <begin position="9"/>
        <end position="57"/>
    </location>
</feature>
<proteinExistence type="predicted"/>
<evidence type="ECO:0000256" key="2">
    <source>
        <dbReference type="ARBA" id="ARBA00022737"/>
    </source>
</evidence>
<dbReference type="InterPro" id="IPR009057">
    <property type="entry name" value="Homeodomain-like_sf"/>
</dbReference>
<organism evidence="9 10">
    <name type="scientific">Flemingia macrophylla</name>
    <dbReference type="NCBI Taxonomy" id="520843"/>
    <lineage>
        <taxon>Eukaryota</taxon>
        <taxon>Viridiplantae</taxon>
        <taxon>Streptophyta</taxon>
        <taxon>Embryophyta</taxon>
        <taxon>Tracheophyta</taxon>
        <taxon>Spermatophyta</taxon>
        <taxon>Magnoliopsida</taxon>
        <taxon>eudicotyledons</taxon>
        <taxon>Gunneridae</taxon>
        <taxon>Pentapetalae</taxon>
        <taxon>rosids</taxon>
        <taxon>fabids</taxon>
        <taxon>Fabales</taxon>
        <taxon>Fabaceae</taxon>
        <taxon>Papilionoideae</taxon>
        <taxon>50 kb inversion clade</taxon>
        <taxon>NPAAA clade</taxon>
        <taxon>indigoferoid/millettioid clade</taxon>
        <taxon>Phaseoleae</taxon>
        <taxon>Flemingia</taxon>
    </lineage>
</organism>
<feature type="domain" description="Myb-like" evidence="7">
    <location>
        <begin position="5"/>
        <end position="57"/>
    </location>
</feature>
<comment type="subcellular location">
    <subcellularLocation>
        <location evidence="1">Nucleus</location>
    </subcellularLocation>
</comment>
<dbReference type="InterPro" id="IPR017930">
    <property type="entry name" value="Myb_dom"/>
</dbReference>
<dbReference type="Gene3D" id="1.10.10.60">
    <property type="entry name" value="Homeodomain-like"/>
    <property type="match status" value="2"/>
</dbReference>
<reference evidence="9 10" key="1">
    <citation type="submission" date="2024-08" db="EMBL/GenBank/DDBJ databases">
        <title>Insights into the chromosomal genome structure of Flemingia macrophylla.</title>
        <authorList>
            <person name="Ding Y."/>
            <person name="Zhao Y."/>
            <person name="Bi W."/>
            <person name="Wu M."/>
            <person name="Zhao G."/>
            <person name="Gong Y."/>
            <person name="Li W."/>
            <person name="Zhang P."/>
        </authorList>
    </citation>
    <scope>NUCLEOTIDE SEQUENCE [LARGE SCALE GENOMIC DNA]</scope>
    <source>
        <strain evidence="9">DYQJB</strain>
        <tissue evidence="9">Leaf</tissue>
    </source>
</reference>
<keyword evidence="5" id="KW-0804">Transcription</keyword>
<keyword evidence="4" id="KW-0238">DNA-binding</keyword>
<keyword evidence="3" id="KW-0805">Transcription regulation</keyword>
<dbReference type="GO" id="GO:0030154">
    <property type="term" value="P:cell differentiation"/>
    <property type="evidence" value="ECO:0007669"/>
    <property type="project" value="UniProtKB-ARBA"/>
</dbReference>
<feature type="domain" description="Myb-like" evidence="7">
    <location>
        <begin position="58"/>
        <end position="108"/>
    </location>
</feature>
<evidence type="ECO:0000313" key="10">
    <source>
        <dbReference type="Proteomes" id="UP001603857"/>
    </source>
</evidence>
<feature type="domain" description="HTH myb-type" evidence="8">
    <location>
        <begin position="58"/>
        <end position="112"/>
    </location>
</feature>
<keyword evidence="10" id="KW-1185">Reference proteome</keyword>
<dbReference type="SUPFAM" id="SSF46689">
    <property type="entry name" value="Homeodomain-like"/>
    <property type="match status" value="1"/>
</dbReference>
<accession>A0ABD1LEC4</accession>
<dbReference type="PROSITE" id="PS50090">
    <property type="entry name" value="MYB_LIKE"/>
    <property type="match status" value="2"/>
</dbReference>
<dbReference type="GO" id="GO:0005634">
    <property type="term" value="C:nucleus"/>
    <property type="evidence" value="ECO:0007669"/>
    <property type="project" value="UniProtKB-SubCell"/>
</dbReference>
<dbReference type="AlphaFoldDB" id="A0ABD1LEC4"/>
<dbReference type="InterPro" id="IPR001005">
    <property type="entry name" value="SANT/Myb"/>
</dbReference>
<keyword evidence="2" id="KW-0677">Repeat</keyword>
<keyword evidence="6" id="KW-0539">Nucleus</keyword>
<dbReference type="FunFam" id="1.10.10.60:FF:000001">
    <property type="entry name" value="MYB-related transcription factor"/>
    <property type="match status" value="1"/>
</dbReference>
<dbReference type="CDD" id="cd00167">
    <property type="entry name" value="SANT"/>
    <property type="match status" value="2"/>
</dbReference>
<dbReference type="SMART" id="SM00717">
    <property type="entry name" value="SANT"/>
    <property type="match status" value="2"/>
</dbReference>
<evidence type="ECO:0000256" key="1">
    <source>
        <dbReference type="ARBA" id="ARBA00004123"/>
    </source>
</evidence>
<evidence type="ECO:0000256" key="3">
    <source>
        <dbReference type="ARBA" id="ARBA00023015"/>
    </source>
</evidence>
<dbReference type="Proteomes" id="UP001603857">
    <property type="component" value="Unassembled WGS sequence"/>
</dbReference>
<dbReference type="EMBL" id="JBGMDY010000009">
    <property type="protein sequence ID" value="KAL2321842.1"/>
    <property type="molecule type" value="Genomic_DNA"/>
</dbReference>
<comment type="caution">
    <text evidence="9">The sequence shown here is derived from an EMBL/GenBank/DDBJ whole genome shotgun (WGS) entry which is preliminary data.</text>
</comment>
<dbReference type="GO" id="GO:0048731">
    <property type="term" value="P:system development"/>
    <property type="evidence" value="ECO:0007669"/>
    <property type="project" value="UniProtKB-ARBA"/>
</dbReference>
<gene>
    <name evidence="9" type="ORF">Fmac_026221</name>
</gene>
<evidence type="ECO:0000256" key="6">
    <source>
        <dbReference type="ARBA" id="ARBA00023242"/>
    </source>
</evidence>
<dbReference type="PROSITE" id="PS51294">
    <property type="entry name" value="HTH_MYB"/>
    <property type="match status" value="2"/>
</dbReference>
<dbReference type="GO" id="GO:0090558">
    <property type="term" value="P:plant epidermis development"/>
    <property type="evidence" value="ECO:0007669"/>
    <property type="project" value="UniProtKB-ARBA"/>
</dbReference>
<evidence type="ECO:0000256" key="4">
    <source>
        <dbReference type="ARBA" id="ARBA00023125"/>
    </source>
</evidence>
<dbReference type="InterPro" id="IPR015495">
    <property type="entry name" value="Myb_TF_plants"/>
</dbReference>
<evidence type="ECO:0000259" key="8">
    <source>
        <dbReference type="PROSITE" id="PS51294"/>
    </source>
</evidence>